<name>S8E3S9_9LAMI</name>
<comment type="caution">
    <text evidence="2">The sequence shown here is derived from an EMBL/GenBank/DDBJ whole genome shotgun (WGS) entry which is preliminary data.</text>
</comment>
<dbReference type="Proteomes" id="UP000015453">
    <property type="component" value="Unassembled WGS sequence"/>
</dbReference>
<evidence type="ECO:0000313" key="2">
    <source>
        <dbReference type="EMBL" id="EPS66912.1"/>
    </source>
</evidence>
<feature type="region of interest" description="Disordered" evidence="1">
    <location>
        <begin position="322"/>
        <end position="349"/>
    </location>
</feature>
<dbReference type="PANTHER" id="PTHR34460:SF2">
    <property type="entry name" value="OS04G0405500 PROTEIN"/>
    <property type="match status" value="1"/>
</dbReference>
<keyword evidence="3" id="KW-1185">Reference proteome</keyword>
<dbReference type="AlphaFoldDB" id="S8E3S9"/>
<sequence>MVMEVVPEEDTGLCADHPYGNSNSGGGICAFCLQEKLGKLVSSSFPAASFPSSSSSSSSPSFRSEFAAGSAALKKNPHPPADRSRRRGIILPMPFVSGSRKKNKQLGGPSDSFSRSKSFATPRRSTTNESCCTEEGGGEEEEEEQQQQQEEEEEDGGGGGGGPHRKGGSSFWSFLYSSKLHHPPSAGKPPANNLHHCVVKDPNFRPTPAATKDKDVGEEEESSPDETCSSSVDRKVSRSRSVGCGSKNFSGDFLERLSNGFGDCALRRVESHREGKHHHKNGQQQHDGSSSISIKDRIKCSRIFSGSSSSSSSYWVASSVHDSASASRKSVSMGSISNGRSSSRSSSSWSWVLASPMRAFSKPAATAKKEAAAAPSSTKNSTPTLSAIPSLLTVS</sequence>
<evidence type="ECO:0000313" key="3">
    <source>
        <dbReference type="Proteomes" id="UP000015453"/>
    </source>
</evidence>
<dbReference type="EMBL" id="AUSU01003405">
    <property type="protein sequence ID" value="EPS66912.1"/>
    <property type="molecule type" value="Genomic_DNA"/>
</dbReference>
<dbReference type="PANTHER" id="PTHR34460">
    <property type="entry name" value="VITELLOGENIN-LIKE PROTEIN"/>
    <property type="match status" value="1"/>
</dbReference>
<feature type="compositionally biased region" description="Low complexity" evidence="1">
    <location>
        <begin position="44"/>
        <end position="68"/>
    </location>
</feature>
<feature type="region of interest" description="Disordered" evidence="1">
    <location>
        <begin position="44"/>
        <end position="255"/>
    </location>
</feature>
<gene>
    <name evidence="2" type="ORF">M569_07867</name>
</gene>
<feature type="compositionally biased region" description="Low complexity" evidence="1">
    <location>
        <begin position="362"/>
        <end position="379"/>
    </location>
</feature>
<accession>S8E3S9</accession>
<proteinExistence type="predicted"/>
<evidence type="ECO:0000256" key="1">
    <source>
        <dbReference type="SAM" id="MobiDB-lite"/>
    </source>
</evidence>
<protein>
    <submittedName>
        <fullName evidence="2">Uncharacterized protein</fullName>
    </submittedName>
</protein>
<dbReference type="OrthoDB" id="1693686at2759"/>
<reference evidence="2 3" key="1">
    <citation type="journal article" date="2013" name="BMC Genomics">
        <title>The miniature genome of a carnivorous plant Genlisea aurea contains a low number of genes and short non-coding sequences.</title>
        <authorList>
            <person name="Leushkin E.V."/>
            <person name="Sutormin R.A."/>
            <person name="Nabieva E.R."/>
            <person name="Penin A.A."/>
            <person name="Kondrashov A.S."/>
            <person name="Logacheva M.D."/>
        </authorList>
    </citation>
    <scope>NUCLEOTIDE SEQUENCE [LARGE SCALE GENOMIC DNA]</scope>
</reference>
<feature type="compositionally biased region" description="Polar residues" evidence="1">
    <location>
        <begin position="380"/>
        <end position="395"/>
    </location>
</feature>
<feature type="compositionally biased region" description="Polar residues" evidence="1">
    <location>
        <begin position="111"/>
        <end position="131"/>
    </location>
</feature>
<feature type="compositionally biased region" description="Acidic residues" evidence="1">
    <location>
        <begin position="136"/>
        <end position="156"/>
    </location>
</feature>
<organism evidence="2 3">
    <name type="scientific">Genlisea aurea</name>
    <dbReference type="NCBI Taxonomy" id="192259"/>
    <lineage>
        <taxon>Eukaryota</taxon>
        <taxon>Viridiplantae</taxon>
        <taxon>Streptophyta</taxon>
        <taxon>Embryophyta</taxon>
        <taxon>Tracheophyta</taxon>
        <taxon>Spermatophyta</taxon>
        <taxon>Magnoliopsida</taxon>
        <taxon>eudicotyledons</taxon>
        <taxon>Gunneridae</taxon>
        <taxon>Pentapetalae</taxon>
        <taxon>asterids</taxon>
        <taxon>lamiids</taxon>
        <taxon>Lamiales</taxon>
        <taxon>Lentibulariaceae</taxon>
        <taxon>Genlisea</taxon>
    </lineage>
</organism>
<feature type="region of interest" description="Disordered" evidence="1">
    <location>
        <begin position="271"/>
        <end position="292"/>
    </location>
</feature>
<feature type="region of interest" description="Disordered" evidence="1">
    <location>
        <begin position="362"/>
        <end position="395"/>
    </location>
</feature>